<evidence type="ECO:0000256" key="1">
    <source>
        <dbReference type="ARBA" id="ARBA00004241"/>
    </source>
</evidence>
<dbReference type="GO" id="GO:0030420">
    <property type="term" value="P:establishment of competence for transformation"/>
    <property type="evidence" value="ECO:0007669"/>
    <property type="project" value="UniProtKB-KW"/>
</dbReference>
<evidence type="ECO:0000256" key="2">
    <source>
        <dbReference type="ARBA" id="ARBA00023287"/>
    </source>
</evidence>
<dbReference type="Pfam" id="PF07963">
    <property type="entry name" value="N_methyl"/>
    <property type="match status" value="1"/>
</dbReference>
<comment type="caution">
    <text evidence="5">The sequence shown here is derived from an EMBL/GenBank/DDBJ whole genome shotgun (WGS) entry which is preliminary data.</text>
</comment>
<sequence length="597" mass="63501">MINRLASSRGMTLLEVLVGMAIAGVVSLIAYNLLSTSLVFSENEKAGSSLRLNQESGLEQLRQDVQGASSLSFQKDVLRLSFANGKTRTYTLDGTVIIASTAGSESVVMDGVEAMAFEEPGVVKIRLLRQDLPILLTDRTFTAKTGAPPKPEEPVEPDPPGEPEEPGGPNPPIEPEPPENDTFCENEALKQNDPLIPSPDAMEAFVVCLPGEQSIIPSGASCSRDGTLSLGYQQSTTVSAGNVRVKALNIGQEAHLNIVNGQLLVEKDLNTNYRSRLTTSSGVYTGGSVTVSNENIVSTGPWKIGGGLHHRFAAKVTVNGPLIVEGATVLDESTKTNIQGTLIINGSLTMKSGSSLIAKGSIASGTVVLPENGQSALFQTGGCWLVRGNANVGHDRNIQATKSMKVEGTLTLPVAAKLSVLGNLLVEGDLVTLHQSTLSVGEELHVRKDGHLGNSTVTTVEKKAMFDGHVTADFNANLNVKETLHIKGHTTFKGNQVHLTVGHDLLNEGTFTNKYASRVHIGGRFIVRSNYLLPQEGRTVIGKDAYIQGSITSEYQPSMVVHGTLYYKGTIPSPPTGIQASQVVHQPDLDVTPMFGE</sequence>
<organism evidence="5 6">
    <name type="scientific">Aureibacillus halotolerans</name>
    <dbReference type="NCBI Taxonomy" id="1508390"/>
    <lineage>
        <taxon>Bacteria</taxon>
        <taxon>Bacillati</taxon>
        <taxon>Bacillota</taxon>
        <taxon>Bacilli</taxon>
        <taxon>Bacillales</taxon>
        <taxon>Bacillaceae</taxon>
        <taxon>Aureibacillus</taxon>
    </lineage>
</organism>
<dbReference type="PROSITE" id="PS00409">
    <property type="entry name" value="PROKAR_NTER_METHYL"/>
    <property type="match status" value="1"/>
</dbReference>
<keyword evidence="4" id="KW-0472">Membrane</keyword>
<dbReference type="Proteomes" id="UP000295632">
    <property type="component" value="Unassembled WGS sequence"/>
</dbReference>
<comment type="subcellular location">
    <subcellularLocation>
        <location evidence="1">Cell surface</location>
    </subcellularLocation>
</comment>
<keyword evidence="4" id="KW-0812">Transmembrane</keyword>
<dbReference type="NCBIfam" id="TIGR02532">
    <property type="entry name" value="IV_pilin_GFxxxE"/>
    <property type="match status" value="1"/>
</dbReference>
<protein>
    <submittedName>
        <fullName evidence="5">Prepilin-type N-terminal cleavage/methylation domain-containing protein</fullName>
    </submittedName>
</protein>
<dbReference type="GO" id="GO:0009986">
    <property type="term" value="C:cell surface"/>
    <property type="evidence" value="ECO:0007669"/>
    <property type="project" value="UniProtKB-SubCell"/>
</dbReference>
<gene>
    <name evidence="5" type="ORF">EV213_11031</name>
</gene>
<name>A0A4R6TXL5_9BACI</name>
<feature type="compositionally biased region" description="Pro residues" evidence="3">
    <location>
        <begin position="166"/>
        <end position="175"/>
    </location>
</feature>
<dbReference type="AlphaFoldDB" id="A0A4R6TXL5"/>
<keyword evidence="2" id="KW-0178">Competence</keyword>
<evidence type="ECO:0000313" key="5">
    <source>
        <dbReference type="EMBL" id="TDQ38291.1"/>
    </source>
</evidence>
<feature type="transmembrane region" description="Helical" evidence="4">
    <location>
        <begin position="12"/>
        <end position="34"/>
    </location>
</feature>
<feature type="region of interest" description="Disordered" evidence="3">
    <location>
        <begin position="139"/>
        <end position="184"/>
    </location>
</feature>
<reference evidence="5 6" key="1">
    <citation type="submission" date="2019-03" db="EMBL/GenBank/DDBJ databases">
        <title>Genomic Encyclopedia of Type Strains, Phase IV (KMG-IV): sequencing the most valuable type-strain genomes for metagenomic binning, comparative biology and taxonomic classification.</title>
        <authorList>
            <person name="Goeker M."/>
        </authorList>
    </citation>
    <scope>NUCLEOTIDE SEQUENCE [LARGE SCALE GENOMIC DNA]</scope>
    <source>
        <strain evidence="5 6">DSM 28697</strain>
    </source>
</reference>
<dbReference type="SUPFAM" id="SSF51126">
    <property type="entry name" value="Pectin lyase-like"/>
    <property type="match status" value="1"/>
</dbReference>
<evidence type="ECO:0000313" key="6">
    <source>
        <dbReference type="Proteomes" id="UP000295632"/>
    </source>
</evidence>
<feature type="compositionally biased region" description="Acidic residues" evidence="3">
    <location>
        <begin position="154"/>
        <end position="165"/>
    </location>
</feature>
<dbReference type="RefSeq" id="WP_133580869.1">
    <property type="nucleotide sequence ID" value="NZ_SNYJ01000010.1"/>
</dbReference>
<keyword evidence="4" id="KW-1133">Transmembrane helix</keyword>
<evidence type="ECO:0000256" key="3">
    <source>
        <dbReference type="SAM" id="MobiDB-lite"/>
    </source>
</evidence>
<dbReference type="InterPro" id="IPR011050">
    <property type="entry name" value="Pectin_lyase_fold/virulence"/>
</dbReference>
<accession>A0A4R6TXL5</accession>
<dbReference type="EMBL" id="SNYJ01000010">
    <property type="protein sequence ID" value="TDQ38291.1"/>
    <property type="molecule type" value="Genomic_DNA"/>
</dbReference>
<proteinExistence type="predicted"/>
<keyword evidence="6" id="KW-1185">Reference proteome</keyword>
<evidence type="ECO:0000256" key="4">
    <source>
        <dbReference type="SAM" id="Phobius"/>
    </source>
</evidence>
<dbReference type="InterPro" id="IPR012902">
    <property type="entry name" value="N_methyl_site"/>
</dbReference>